<sequence length="1589" mass="179034">MDPNTKLILDEINKKFAEQDAKWEQRLVALDAGREECLDALERTAEDYIAWRPQVEQVAGALEKWKPGIEESLVHTEADLVDIRLEMQHLARRCERAVLERTVPDPSSLHHPWSASARASGGQLHADGPHGHRAPGFGSYAMPNPMSAKGMCDSFHTNCNPHVSFAHSGGGDRYAGGSGRLPKLNFPHFDGENPKLWITRSESYFDMYGVEQSMWIRVASMHFEGVAARWLQSVEREPRFANWAQFCRLVLDRFGKDQHGLLVRQFYHIQQKSSVANYVQQFTELFDQLSAYEKDTDPLHYTTRFIDGLREDIKAVVMIQQPHNLDHACSLALLQEEAASPSYRRDFRKSSTGMFNRHASAAGSLTLPGQQVSKVDKPVIEDSHRGEGFKRSVDQEKMAALRAYRRARGLCDKCAEKWSRDHKCAPTVQLHVLQEVYELFPPDSEELESTAVSEELTDQLFVALSEAATTGQDGPRTLRLWGEIQNHRILILLDSGSSHTFLSHKIAEQLVGVSALHSALVIKVANGGTLPCDTEVKRAVWSVQGCQFQSDLKIIPLAFYDLIIGMDWLEQFSPMKVHWGSKWLKIPVNGRIVQLQGILPDSQEVPIGTVLQLYSIQGDDSMSKAHSLFASVPDPIQSLLSEFADVFETPTALPPSRACDHIIPLIPGARPVNIRPYRYTPAMKDEIEKQVKEMLSSGVIQPSKSAFCSPVLLVKKKDHSWRFCVDYRHLNALTVKTQYPVPVIDELLDELGQASWFSSLDLRAGYHQVLLQAGEEFKTAFQTHSGHYEFRVMAFGLCGAPATFQGAMNATLAPVLRKCVLVFFDDILIYSKTLEEHVSHLRLVLELLHNDQWKNKLTYLGHVISAQGVGTDPAKIEAILSWTTPTNVKELRSFLGLAGYYRKFVKHFGVISQPLNELLKKNTLFVWTFDHDVAFRELKQALVSAPVLGLPNFAKPFCIETDASGLGIGAILIQEGHPLAYISKALSPKHRGLSTYEKEYLAILLAVEQWRCYLQHGEFLIFTDHHSLSHLCEQRLHTSWQQKVFTKLLGLQYKVVFKKGAYNRVADALSRRHHEHHQCLAISSSVPVWMESVMSSYQQDPVAQDMLAKLSVDPNSVLDFSLSQGILRRKTKVWIGNNKDLQNKLIEQCHSTAVGGHSGIPITMRKLKQLFSWKGMKAAVHNFVSSCLAKLERSKLPGLLQPLEIPPSAWHTVFVEGLPRSGSANCILVVVDKFTKYAHFIPLLHPFSTQKVAKVFMHSVYKLHGMPMAIISDRDRIFTSHFWHELFKLAGVTLNISSAYHPQSDGQTERVNQCLETYLRCFVHACPNKWTEWLATAEFWYNTSLQSAIGTSPFEALYGYPPCHFGLDISVSIGNMELSQWLHERQLMTALLQQHLQRAQTRMKKQADKSRVERQFQIGDLVLLKLQPYVQSSLAPRANQKLAFKFFGPFRVLAKCGTVAYTLQLPEHCLIHPTFHVSQLKPVRGVHQPVCSALPSELSSVQVPEQVLDRRVGQDGDQVLIKWSFMPADMATWENLIALKQRFPRAPAWGQAGFQGGSTVTTSAIRSPTALGPRKRKPNLRVGGPMWAK</sequence>
<keyword evidence="2" id="KW-0808">Transferase</keyword>
<keyword evidence="15" id="KW-0511">Multifunctional enzyme</keyword>
<dbReference type="CDD" id="cd00303">
    <property type="entry name" value="retropepsin_like"/>
    <property type="match status" value="1"/>
</dbReference>
<name>A0AAQ3UHP9_PASNO</name>
<dbReference type="Pfam" id="PF24626">
    <property type="entry name" value="SH3_Tf2-1"/>
    <property type="match status" value="1"/>
</dbReference>
<dbReference type="InterPro" id="IPR036397">
    <property type="entry name" value="RNaseH_sf"/>
</dbReference>
<dbReference type="EMBL" id="CP144752">
    <property type="protein sequence ID" value="WVZ90410.1"/>
    <property type="molecule type" value="Genomic_DNA"/>
</dbReference>
<keyword evidence="12" id="KW-0239">DNA-directed DNA polymerase</keyword>
<dbReference type="InterPro" id="IPR012337">
    <property type="entry name" value="RNaseH-like_sf"/>
</dbReference>
<dbReference type="InterPro" id="IPR021109">
    <property type="entry name" value="Peptidase_aspartic_dom_sf"/>
</dbReference>
<evidence type="ECO:0000259" key="18">
    <source>
        <dbReference type="PROSITE" id="PS50994"/>
    </source>
</evidence>
<dbReference type="InterPro" id="IPR005162">
    <property type="entry name" value="Retrotrans_gag_dom"/>
</dbReference>
<keyword evidence="14" id="KW-0233">DNA recombination</keyword>
<dbReference type="GO" id="GO:0006310">
    <property type="term" value="P:DNA recombination"/>
    <property type="evidence" value="ECO:0007669"/>
    <property type="project" value="UniProtKB-KW"/>
</dbReference>
<accession>A0AAQ3UHP9</accession>
<evidence type="ECO:0000256" key="1">
    <source>
        <dbReference type="ARBA" id="ARBA00022670"/>
    </source>
</evidence>
<evidence type="ECO:0000256" key="12">
    <source>
        <dbReference type="ARBA" id="ARBA00022932"/>
    </source>
</evidence>
<dbReference type="InterPro" id="IPR050951">
    <property type="entry name" value="Retrovirus_Pol_polyprotein"/>
</dbReference>
<dbReference type="Pfam" id="PF00078">
    <property type="entry name" value="RVT_1"/>
    <property type="match status" value="1"/>
</dbReference>
<dbReference type="GO" id="GO:0046872">
    <property type="term" value="F:metal ion binding"/>
    <property type="evidence" value="ECO:0007669"/>
    <property type="project" value="UniProtKB-KW"/>
</dbReference>
<evidence type="ECO:0000256" key="16">
    <source>
        <dbReference type="SAM" id="MobiDB-lite"/>
    </source>
</evidence>
<dbReference type="InterPro" id="IPR041577">
    <property type="entry name" value="RT_RNaseH_2"/>
</dbReference>
<dbReference type="Pfam" id="PF03732">
    <property type="entry name" value="Retrotrans_gag"/>
    <property type="match status" value="1"/>
</dbReference>
<dbReference type="Pfam" id="PF17919">
    <property type="entry name" value="RT_RNaseH_2"/>
    <property type="match status" value="1"/>
</dbReference>
<keyword evidence="3" id="KW-0548">Nucleotidyltransferase</keyword>
<reference evidence="19 20" key="1">
    <citation type="submission" date="2024-02" db="EMBL/GenBank/DDBJ databases">
        <title>High-quality chromosome-scale genome assembly of Pensacola bahiagrass (Paspalum notatum Flugge var. saurae).</title>
        <authorList>
            <person name="Vega J.M."/>
            <person name="Podio M."/>
            <person name="Orjuela J."/>
            <person name="Siena L.A."/>
            <person name="Pessino S.C."/>
            <person name="Combes M.C."/>
            <person name="Mariac C."/>
            <person name="Albertini E."/>
            <person name="Pupilli F."/>
            <person name="Ortiz J.P.A."/>
            <person name="Leblanc O."/>
        </authorList>
    </citation>
    <scope>NUCLEOTIDE SEQUENCE [LARGE SCALE GENOMIC DNA]</scope>
    <source>
        <strain evidence="19">R1</strain>
        <tissue evidence="19">Leaf</tissue>
    </source>
</reference>
<dbReference type="InterPro" id="IPR056924">
    <property type="entry name" value="SH3_Tf2-1"/>
</dbReference>
<dbReference type="GO" id="GO:0004190">
    <property type="term" value="F:aspartic-type endopeptidase activity"/>
    <property type="evidence" value="ECO:0007669"/>
    <property type="project" value="UniProtKB-KW"/>
</dbReference>
<dbReference type="PROSITE" id="PS50994">
    <property type="entry name" value="INTEGRASE"/>
    <property type="match status" value="1"/>
</dbReference>
<dbReference type="InterPro" id="IPR001584">
    <property type="entry name" value="Integrase_cat-core"/>
</dbReference>
<dbReference type="SUPFAM" id="SSF54160">
    <property type="entry name" value="Chromo domain-like"/>
    <property type="match status" value="1"/>
</dbReference>
<dbReference type="PROSITE" id="PS50878">
    <property type="entry name" value="RT_POL"/>
    <property type="match status" value="1"/>
</dbReference>
<dbReference type="GO" id="GO:0004519">
    <property type="term" value="F:endonuclease activity"/>
    <property type="evidence" value="ECO:0007669"/>
    <property type="project" value="UniProtKB-KW"/>
</dbReference>
<evidence type="ECO:0000256" key="9">
    <source>
        <dbReference type="ARBA" id="ARBA00022842"/>
    </source>
</evidence>
<feature type="region of interest" description="Disordered" evidence="16">
    <location>
        <begin position="103"/>
        <end position="140"/>
    </location>
</feature>
<evidence type="ECO:0000256" key="13">
    <source>
        <dbReference type="ARBA" id="ARBA00023125"/>
    </source>
</evidence>
<feature type="region of interest" description="Disordered" evidence="16">
    <location>
        <begin position="1568"/>
        <end position="1589"/>
    </location>
</feature>
<keyword evidence="9" id="KW-0460">Magnesium</keyword>
<dbReference type="GO" id="GO:0003677">
    <property type="term" value="F:DNA binding"/>
    <property type="evidence" value="ECO:0007669"/>
    <property type="project" value="UniProtKB-KW"/>
</dbReference>
<protein>
    <recommendedName>
        <fullName evidence="21">Reverse transcriptase</fullName>
    </recommendedName>
</protein>
<keyword evidence="8" id="KW-0378">Hydrolase</keyword>
<dbReference type="GO" id="GO:0003964">
    <property type="term" value="F:RNA-directed DNA polymerase activity"/>
    <property type="evidence" value="ECO:0007669"/>
    <property type="project" value="UniProtKB-KW"/>
</dbReference>
<evidence type="ECO:0000256" key="10">
    <source>
        <dbReference type="ARBA" id="ARBA00022908"/>
    </source>
</evidence>
<dbReference type="GO" id="GO:0006508">
    <property type="term" value="P:proteolysis"/>
    <property type="evidence" value="ECO:0007669"/>
    <property type="project" value="UniProtKB-KW"/>
</dbReference>
<feature type="domain" description="Reverse transcriptase" evidence="17">
    <location>
        <begin position="695"/>
        <end position="899"/>
    </location>
</feature>
<feature type="domain" description="Integrase catalytic" evidence="18">
    <location>
        <begin position="1202"/>
        <end position="1361"/>
    </location>
</feature>
<keyword evidence="13" id="KW-0238">DNA-binding</keyword>
<keyword evidence="11" id="KW-0695">RNA-directed DNA polymerase</keyword>
<dbReference type="InterPro" id="IPR043502">
    <property type="entry name" value="DNA/RNA_pol_sf"/>
</dbReference>
<evidence type="ECO:0000256" key="2">
    <source>
        <dbReference type="ARBA" id="ARBA00022679"/>
    </source>
</evidence>
<dbReference type="CDD" id="cd01647">
    <property type="entry name" value="RT_LTR"/>
    <property type="match status" value="1"/>
</dbReference>
<evidence type="ECO:0000256" key="6">
    <source>
        <dbReference type="ARBA" id="ARBA00022750"/>
    </source>
</evidence>
<keyword evidence="1" id="KW-0645">Protease</keyword>
<keyword evidence="6" id="KW-0064">Aspartyl protease</keyword>
<evidence type="ECO:0000256" key="3">
    <source>
        <dbReference type="ARBA" id="ARBA00022695"/>
    </source>
</evidence>
<dbReference type="FunFam" id="3.30.70.270:FF:000020">
    <property type="entry name" value="Transposon Tf2-6 polyprotein-like Protein"/>
    <property type="match status" value="1"/>
</dbReference>
<dbReference type="SUPFAM" id="SSF56672">
    <property type="entry name" value="DNA/RNA polymerases"/>
    <property type="match status" value="1"/>
</dbReference>
<dbReference type="GO" id="GO:0015074">
    <property type="term" value="P:DNA integration"/>
    <property type="evidence" value="ECO:0007669"/>
    <property type="project" value="UniProtKB-KW"/>
</dbReference>
<keyword evidence="20" id="KW-1185">Reference proteome</keyword>
<dbReference type="Gene3D" id="1.10.340.70">
    <property type="match status" value="1"/>
</dbReference>
<dbReference type="PANTHER" id="PTHR37984:SF5">
    <property type="entry name" value="PROTEIN NYNRIN-LIKE"/>
    <property type="match status" value="1"/>
</dbReference>
<evidence type="ECO:0000256" key="15">
    <source>
        <dbReference type="ARBA" id="ARBA00023268"/>
    </source>
</evidence>
<dbReference type="PANTHER" id="PTHR37984">
    <property type="entry name" value="PROTEIN CBG26694"/>
    <property type="match status" value="1"/>
</dbReference>
<evidence type="ECO:0000256" key="11">
    <source>
        <dbReference type="ARBA" id="ARBA00022918"/>
    </source>
</evidence>
<gene>
    <name evidence="19" type="ORF">U9M48_036716</name>
</gene>
<evidence type="ECO:0000313" key="19">
    <source>
        <dbReference type="EMBL" id="WVZ90410.1"/>
    </source>
</evidence>
<dbReference type="InterPro" id="IPR041588">
    <property type="entry name" value="Integrase_H2C2"/>
</dbReference>
<evidence type="ECO:0008006" key="21">
    <source>
        <dbReference type="Google" id="ProtNLM"/>
    </source>
</evidence>
<proteinExistence type="predicted"/>
<dbReference type="Gene3D" id="2.40.70.10">
    <property type="entry name" value="Acid Proteases"/>
    <property type="match status" value="1"/>
</dbReference>
<dbReference type="Gene3D" id="3.30.70.270">
    <property type="match status" value="2"/>
</dbReference>
<evidence type="ECO:0000256" key="8">
    <source>
        <dbReference type="ARBA" id="ARBA00022801"/>
    </source>
</evidence>
<dbReference type="SUPFAM" id="SSF50630">
    <property type="entry name" value="Acid proteases"/>
    <property type="match status" value="1"/>
</dbReference>
<dbReference type="Gene3D" id="3.30.420.10">
    <property type="entry name" value="Ribonuclease H-like superfamily/Ribonuclease H"/>
    <property type="match status" value="1"/>
</dbReference>
<dbReference type="Gene3D" id="3.10.10.10">
    <property type="entry name" value="HIV Type 1 Reverse Transcriptase, subunit A, domain 1"/>
    <property type="match status" value="1"/>
</dbReference>
<keyword evidence="5" id="KW-0479">Metal-binding</keyword>
<dbReference type="Pfam" id="PF08284">
    <property type="entry name" value="RVP_2"/>
    <property type="match status" value="1"/>
</dbReference>
<dbReference type="GO" id="GO:0003887">
    <property type="term" value="F:DNA-directed DNA polymerase activity"/>
    <property type="evidence" value="ECO:0007669"/>
    <property type="project" value="UniProtKB-KW"/>
</dbReference>
<evidence type="ECO:0000313" key="20">
    <source>
        <dbReference type="Proteomes" id="UP001341281"/>
    </source>
</evidence>
<evidence type="ECO:0000256" key="14">
    <source>
        <dbReference type="ARBA" id="ARBA00023172"/>
    </source>
</evidence>
<dbReference type="Proteomes" id="UP001341281">
    <property type="component" value="Chromosome 08"/>
</dbReference>
<keyword evidence="10" id="KW-0229">DNA integration</keyword>
<evidence type="ECO:0000259" key="17">
    <source>
        <dbReference type="PROSITE" id="PS50878"/>
    </source>
</evidence>
<dbReference type="InterPro" id="IPR043128">
    <property type="entry name" value="Rev_trsase/Diguanyl_cyclase"/>
</dbReference>
<dbReference type="CDD" id="cd09274">
    <property type="entry name" value="RNase_HI_RT_Ty3"/>
    <property type="match status" value="1"/>
</dbReference>
<keyword evidence="7" id="KW-0255">Endonuclease</keyword>
<organism evidence="19 20">
    <name type="scientific">Paspalum notatum var. saurae</name>
    <dbReference type="NCBI Taxonomy" id="547442"/>
    <lineage>
        <taxon>Eukaryota</taxon>
        <taxon>Viridiplantae</taxon>
        <taxon>Streptophyta</taxon>
        <taxon>Embryophyta</taxon>
        <taxon>Tracheophyta</taxon>
        <taxon>Spermatophyta</taxon>
        <taxon>Magnoliopsida</taxon>
        <taxon>Liliopsida</taxon>
        <taxon>Poales</taxon>
        <taxon>Poaceae</taxon>
        <taxon>PACMAD clade</taxon>
        <taxon>Panicoideae</taxon>
        <taxon>Andropogonodae</taxon>
        <taxon>Paspaleae</taxon>
        <taxon>Paspalinae</taxon>
        <taxon>Paspalum</taxon>
    </lineage>
</organism>
<evidence type="ECO:0000256" key="5">
    <source>
        <dbReference type="ARBA" id="ARBA00022723"/>
    </source>
</evidence>
<evidence type="ECO:0000256" key="7">
    <source>
        <dbReference type="ARBA" id="ARBA00022759"/>
    </source>
</evidence>
<dbReference type="Pfam" id="PF17921">
    <property type="entry name" value="Integrase_H2C2"/>
    <property type="match status" value="1"/>
</dbReference>
<evidence type="ECO:0000256" key="4">
    <source>
        <dbReference type="ARBA" id="ARBA00022722"/>
    </source>
</evidence>
<keyword evidence="4" id="KW-0540">Nuclease</keyword>
<dbReference type="InterPro" id="IPR000477">
    <property type="entry name" value="RT_dom"/>
</dbReference>
<dbReference type="InterPro" id="IPR016197">
    <property type="entry name" value="Chromo-like_dom_sf"/>
</dbReference>
<dbReference type="SUPFAM" id="SSF53098">
    <property type="entry name" value="Ribonuclease H-like"/>
    <property type="match status" value="1"/>
</dbReference>